<dbReference type="FunFam" id="1.10.8.50:FF:000001">
    <property type="entry name" value="30S ribosomal protein S13"/>
    <property type="match status" value="1"/>
</dbReference>
<feature type="domain" description="BPL/LPL catalytic" evidence="13">
    <location>
        <begin position="11"/>
        <end position="212"/>
    </location>
</feature>
<dbReference type="InterPro" id="IPR045864">
    <property type="entry name" value="aa-tRNA-synth_II/BPL/LPL"/>
</dbReference>
<evidence type="ECO:0000256" key="4">
    <source>
        <dbReference type="ARBA" id="ARBA00008080"/>
    </source>
</evidence>
<dbReference type="GO" id="GO:0003723">
    <property type="term" value="F:RNA binding"/>
    <property type="evidence" value="ECO:0007669"/>
    <property type="project" value="InterPro"/>
</dbReference>
<dbReference type="EMBL" id="CAMKVN010001881">
    <property type="protein sequence ID" value="CAI2178577.1"/>
    <property type="molecule type" value="Genomic_DNA"/>
</dbReference>
<evidence type="ECO:0000259" key="13">
    <source>
        <dbReference type="PROSITE" id="PS51733"/>
    </source>
</evidence>
<comment type="similarity">
    <text evidence="4">Belongs to the universal ribosomal protein uS13 family.</text>
</comment>
<evidence type="ECO:0000256" key="12">
    <source>
        <dbReference type="ARBA" id="ARBA00040757"/>
    </source>
</evidence>
<dbReference type="InterPro" id="IPR004143">
    <property type="entry name" value="BPL_LPL_catalytic"/>
</dbReference>
<evidence type="ECO:0000256" key="9">
    <source>
        <dbReference type="ARBA" id="ARBA00023274"/>
    </source>
</evidence>
<dbReference type="PANTHER" id="PTHR10993">
    <property type="entry name" value="OCTANOYLTRANSFERASE"/>
    <property type="match status" value="1"/>
</dbReference>
<keyword evidence="9" id="KW-0687">Ribonucleoprotein</keyword>
<dbReference type="PROSITE" id="PS01313">
    <property type="entry name" value="LIPB"/>
    <property type="match status" value="1"/>
</dbReference>
<dbReference type="InterPro" id="IPR001892">
    <property type="entry name" value="Ribosomal_uS13"/>
</dbReference>
<evidence type="ECO:0000256" key="8">
    <source>
        <dbReference type="ARBA" id="ARBA00023128"/>
    </source>
</evidence>
<evidence type="ECO:0000313" key="15">
    <source>
        <dbReference type="Proteomes" id="UP001153678"/>
    </source>
</evidence>
<dbReference type="CDD" id="cd16444">
    <property type="entry name" value="LipB"/>
    <property type="match status" value="1"/>
</dbReference>
<reference evidence="14" key="1">
    <citation type="submission" date="2022-08" db="EMBL/GenBank/DDBJ databases">
        <authorList>
            <person name="Kallberg Y."/>
            <person name="Tangrot J."/>
            <person name="Rosling A."/>
        </authorList>
    </citation>
    <scope>NUCLEOTIDE SEQUENCE</scope>
    <source>
        <strain evidence="14">Wild A</strain>
    </source>
</reference>
<keyword evidence="10" id="KW-0012">Acyltransferase</keyword>
<dbReference type="EC" id="2.3.1.181" evidence="5"/>
<dbReference type="PROSITE" id="PS51733">
    <property type="entry name" value="BPL_LPL_CATALYTIC"/>
    <property type="match status" value="1"/>
</dbReference>
<dbReference type="PROSITE" id="PS00646">
    <property type="entry name" value="RIBOSOMAL_S13_1"/>
    <property type="match status" value="1"/>
</dbReference>
<dbReference type="OrthoDB" id="525520at2759"/>
<organism evidence="14 15">
    <name type="scientific">Funneliformis geosporum</name>
    <dbReference type="NCBI Taxonomy" id="1117311"/>
    <lineage>
        <taxon>Eukaryota</taxon>
        <taxon>Fungi</taxon>
        <taxon>Fungi incertae sedis</taxon>
        <taxon>Mucoromycota</taxon>
        <taxon>Glomeromycotina</taxon>
        <taxon>Glomeromycetes</taxon>
        <taxon>Glomerales</taxon>
        <taxon>Glomeraceae</taxon>
        <taxon>Funneliformis</taxon>
    </lineage>
</organism>
<evidence type="ECO:0000313" key="14">
    <source>
        <dbReference type="EMBL" id="CAI2178577.1"/>
    </source>
</evidence>
<evidence type="ECO:0000256" key="5">
    <source>
        <dbReference type="ARBA" id="ARBA00012334"/>
    </source>
</evidence>
<dbReference type="PROSITE" id="PS50159">
    <property type="entry name" value="RIBOSOMAL_S13_2"/>
    <property type="match status" value="1"/>
</dbReference>
<dbReference type="InterPro" id="IPR027437">
    <property type="entry name" value="Rbsml_uS13_C"/>
</dbReference>
<gene>
    <name evidence="14" type="ORF">FWILDA_LOCUS8656</name>
</gene>
<evidence type="ECO:0000256" key="3">
    <source>
        <dbReference type="ARBA" id="ARBA00007907"/>
    </source>
</evidence>
<dbReference type="HAMAP" id="MF_01315">
    <property type="entry name" value="Ribosomal_uS13"/>
    <property type="match status" value="1"/>
</dbReference>
<evidence type="ECO:0000256" key="2">
    <source>
        <dbReference type="ARBA" id="ARBA00004821"/>
    </source>
</evidence>
<protein>
    <recommendedName>
        <fullName evidence="12">Small ribosomal subunit protein uS13m</fullName>
        <ecNumber evidence="5">2.3.1.181</ecNumber>
    </recommendedName>
</protein>
<evidence type="ECO:0000256" key="11">
    <source>
        <dbReference type="ARBA" id="ARBA00037226"/>
    </source>
</evidence>
<comment type="similarity">
    <text evidence="3">Belongs to the LipB family.</text>
</comment>
<dbReference type="InterPro" id="IPR018269">
    <property type="entry name" value="Ribosomal_uS13_CS"/>
</dbReference>
<evidence type="ECO:0000256" key="6">
    <source>
        <dbReference type="ARBA" id="ARBA00022679"/>
    </source>
</evidence>
<keyword evidence="7" id="KW-0689">Ribosomal protein</keyword>
<comment type="caution">
    <text evidence="14">The sequence shown here is derived from an EMBL/GenBank/DDBJ whole genome shotgun (WGS) entry which is preliminary data.</text>
</comment>
<dbReference type="GO" id="GO:0003735">
    <property type="term" value="F:structural constituent of ribosome"/>
    <property type="evidence" value="ECO:0007669"/>
    <property type="project" value="InterPro"/>
</dbReference>
<keyword evidence="15" id="KW-1185">Reference proteome</keyword>
<dbReference type="SUPFAM" id="SSF55681">
    <property type="entry name" value="Class II aaRS and biotin synthetases"/>
    <property type="match status" value="1"/>
</dbReference>
<dbReference type="Gene3D" id="4.10.910.10">
    <property type="entry name" value="30s ribosomal protein s13, domain 2"/>
    <property type="match status" value="1"/>
</dbReference>
<sequence>MVDHIMFPRIFFNPLQKATNSNSPVLPYIYLNKIAYIKALTLQRFLVESRIENKLENDLLLLVQHPPTYTTGRSDKGKGEFERLQLQEFGAEYHETLRGGQITFHGPGQLVGYPILDLRNYKDTGVWVNDQEKICAIGIQVQRYITSHGFALNCNTDLNWFNHIIPCGLENKQMTSISKELSKLKDEKEEIIVEEVLPNLCNSFGKVFDCDVISLCESNLQSKSIILNYLENNLNCIPYNRILLLGVNLPDKKLFRIALTYFYGIGPKTAQQLCSKFSIHNSCKVSDLSESQLNTISLELSNMTLESDLRRKVKNNILHHRTIGDYKGKRHAMGYPVRGQRTRTNAKTARKLNGRWLRKEHFTTLTNPTASISSNIFVKSNLPLLSHFRPFERFFSSKFFV</sequence>
<comment type="subcellular location">
    <subcellularLocation>
        <location evidence="1">Mitochondrion</location>
    </subcellularLocation>
</comment>
<comment type="function">
    <text evidence="11">Component of the mitochondrial ribosome (mitoribosome), a dedicated translation machinery responsible for the synthesis of mitochondrial genome-encoded proteins, including at least some of the essential transmembrane subunits of the mitochondrial respiratory chain. The mitoribosomes are attached to the mitochondrial inner membrane and translation products are cotranslationally integrated into the membrane.</text>
</comment>
<dbReference type="Pfam" id="PF00416">
    <property type="entry name" value="Ribosomal_S13"/>
    <property type="match status" value="1"/>
</dbReference>
<dbReference type="AlphaFoldDB" id="A0A9W4SRH0"/>
<dbReference type="GO" id="GO:0006412">
    <property type="term" value="P:translation"/>
    <property type="evidence" value="ECO:0007669"/>
    <property type="project" value="InterPro"/>
</dbReference>
<keyword evidence="8" id="KW-0496">Mitochondrion</keyword>
<keyword evidence="6" id="KW-0808">Transferase</keyword>
<dbReference type="Gene3D" id="3.30.930.10">
    <property type="entry name" value="Bira Bifunctional Protein, Domain 2"/>
    <property type="match status" value="2"/>
</dbReference>
<evidence type="ECO:0000256" key="10">
    <source>
        <dbReference type="ARBA" id="ARBA00023315"/>
    </source>
</evidence>
<dbReference type="PANTHER" id="PTHR10993:SF7">
    <property type="entry name" value="LIPOYLTRANSFERASE 2, MITOCHONDRIAL-RELATED"/>
    <property type="match status" value="1"/>
</dbReference>
<dbReference type="InterPro" id="IPR010979">
    <property type="entry name" value="Ribosomal_uS13-like_H2TH"/>
</dbReference>
<dbReference type="Gene3D" id="1.10.8.50">
    <property type="match status" value="1"/>
</dbReference>
<evidence type="ECO:0000256" key="7">
    <source>
        <dbReference type="ARBA" id="ARBA00022980"/>
    </source>
</evidence>
<dbReference type="GO" id="GO:0005739">
    <property type="term" value="C:mitochondrion"/>
    <property type="evidence" value="ECO:0007669"/>
    <property type="project" value="UniProtKB-SubCell"/>
</dbReference>
<comment type="pathway">
    <text evidence="2">Protein modification; protein lipoylation via endogenous pathway; protein N(6)-(lipoyl)lysine from octanoyl-[acyl-carrier-protein]: step 1/2.</text>
</comment>
<dbReference type="GO" id="GO:1990904">
    <property type="term" value="C:ribonucleoprotein complex"/>
    <property type="evidence" value="ECO:0007669"/>
    <property type="project" value="UniProtKB-KW"/>
</dbReference>
<dbReference type="InterPro" id="IPR000544">
    <property type="entry name" value="Octanoyltransferase"/>
</dbReference>
<dbReference type="InterPro" id="IPR020605">
    <property type="entry name" value="Octanoyltransferase_CS"/>
</dbReference>
<evidence type="ECO:0000256" key="1">
    <source>
        <dbReference type="ARBA" id="ARBA00004173"/>
    </source>
</evidence>
<accession>A0A9W4SRH0</accession>
<dbReference type="GO" id="GO:0033819">
    <property type="term" value="F:lipoyl(octanoyl) transferase activity"/>
    <property type="evidence" value="ECO:0007669"/>
    <property type="project" value="UniProtKB-EC"/>
</dbReference>
<proteinExistence type="inferred from homology"/>
<dbReference type="Proteomes" id="UP001153678">
    <property type="component" value="Unassembled WGS sequence"/>
</dbReference>
<dbReference type="Pfam" id="PF21948">
    <property type="entry name" value="LplA-B_cat"/>
    <property type="match status" value="2"/>
</dbReference>
<name>A0A9W4SRH0_9GLOM</name>
<dbReference type="SUPFAM" id="SSF46946">
    <property type="entry name" value="S13-like H2TH domain"/>
    <property type="match status" value="1"/>
</dbReference>
<dbReference type="FunFam" id="4.10.910.10:FF:000004">
    <property type="entry name" value="Small subunit ribosomal protein S13"/>
    <property type="match status" value="1"/>
</dbReference>
<dbReference type="GO" id="GO:0009249">
    <property type="term" value="P:protein lipoylation"/>
    <property type="evidence" value="ECO:0007669"/>
    <property type="project" value="InterPro"/>
</dbReference>
<dbReference type="GO" id="GO:0005840">
    <property type="term" value="C:ribosome"/>
    <property type="evidence" value="ECO:0007669"/>
    <property type="project" value="UniProtKB-KW"/>
</dbReference>